<name>A0A4Y2PHX8_ARAVE</name>
<protein>
    <submittedName>
        <fullName evidence="1">Uncharacterized protein</fullName>
    </submittedName>
</protein>
<sequence>MVYLAASTTGGSHTNGLSGSVYHWWLTHGMIYLGSVYSLGEATQHDSSGGVHGESRTEWFIMRRSPLVLTQNSIWRRVRWCSQEMVYPMAASTTGWLTRIVYHGARTMVAHYVI</sequence>
<comment type="caution">
    <text evidence="1">The sequence shown here is derived from an EMBL/GenBank/DDBJ whole genome shotgun (WGS) entry which is preliminary data.</text>
</comment>
<keyword evidence="2" id="KW-1185">Reference proteome</keyword>
<reference evidence="1 2" key="1">
    <citation type="journal article" date="2019" name="Sci. Rep.">
        <title>Orb-weaving spider Araneus ventricosus genome elucidates the spidroin gene catalogue.</title>
        <authorList>
            <person name="Kono N."/>
            <person name="Nakamura H."/>
            <person name="Ohtoshi R."/>
            <person name="Moran D.A.P."/>
            <person name="Shinohara A."/>
            <person name="Yoshida Y."/>
            <person name="Fujiwara M."/>
            <person name="Mori M."/>
            <person name="Tomita M."/>
            <person name="Arakawa K."/>
        </authorList>
    </citation>
    <scope>NUCLEOTIDE SEQUENCE [LARGE SCALE GENOMIC DNA]</scope>
</reference>
<dbReference type="AlphaFoldDB" id="A0A4Y2PHX8"/>
<dbReference type="Proteomes" id="UP000499080">
    <property type="component" value="Unassembled WGS sequence"/>
</dbReference>
<accession>A0A4Y2PHX8</accession>
<proteinExistence type="predicted"/>
<evidence type="ECO:0000313" key="1">
    <source>
        <dbReference type="EMBL" id="GBN51588.1"/>
    </source>
</evidence>
<evidence type="ECO:0000313" key="2">
    <source>
        <dbReference type="Proteomes" id="UP000499080"/>
    </source>
</evidence>
<gene>
    <name evidence="1" type="ORF">AVEN_148605_1</name>
</gene>
<organism evidence="1 2">
    <name type="scientific">Araneus ventricosus</name>
    <name type="common">Orbweaver spider</name>
    <name type="synonym">Epeira ventricosa</name>
    <dbReference type="NCBI Taxonomy" id="182803"/>
    <lineage>
        <taxon>Eukaryota</taxon>
        <taxon>Metazoa</taxon>
        <taxon>Ecdysozoa</taxon>
        <taxon>Arthropoda</taxon>
        <taxon>Chelicerata</taxon>
        <taxon>Arachnida</taxon>
        <taxon>Araneae</taxon>
        <taxon>Araneomorphae</taxon>
        <taxon>Entelegynae</taxon>
        <taxon>Araneoidea</taxon>
        <taxon>Araneidae</taxon>
        <taxon>Araneus</taxon>
    </lineage>
</organism>
<dbReference type="EMBL" id="BGPR01011485">
    <property type="protein sequence ID" value="GBN51588.1"/>
    <property type="molecule type" value="Genomic_DNA"/>
</dbReference>